<dbReference type="EMBL" id="UFQT01000040">
    <property type="protein sequence ID" value="SSX18622.1"/>
    <property type="molecule type" value="Genomic_DNA"/>
</dbReference>
<gene>
    <name evidence="1" type="primary">CSON010163</name>
</gene>
<organism evidence="1">
    <name type="scientific">Culicoides sonorensis</name>
    <name type="common">Biting midge</name>
    <dbReference type="NCBI Taxonomy" id="179676"/>
    <lineage>
        <taxon>Eukaryota</taxon>
        <taxon>Metazoa</taxon>
        <taxon>Ecdysozoa</taxon>
        <taxon>Arthropoda</taxon>
        <taxon>Hexapoda</taxon>
        <taxon>Insecta</taxon>
        <taxon>Pterygota</taxon>
        <taxon>Neoptera</taxon>
        <taxon>Endopterygota</taxon>
        <taxon>Diptera</taxon>
        <taxon>Nematocera</taxon>
        <taxon>Chironomoidea</taxon>
        <taxon>Ceratopogonidae</taxon>
        <taxon>Ceratopogoninae</taxon>
        <taxon>Culicoides</taxon>
        <taxon>Monoculicoides</taxon>
    </lineage>
</organism>
<reference evidence="1" key="1">
    <citation type="submission" date="2018-07" db="EMBL/GenBank/DDBJ databases">
        <authorList>
            <person name="Quirk P.G."/>
            <person name="Krulwich T.A."/>
        </authorList>
    </citation>
    <scope>NUCLEOTIDE SEQUENCE</scope>
</reference>
<sequence length="87" mass="9804">MEVVAASSIKISLISASSPLGSYHKIIFQRHFVNREISLLNVVQNQHLMFLRNSSIFVPFDRNLYSLLTRAVDIDKTPSRSVLASSK</sequence>
<protein>
    <submittedName>
        <fullName evidence="1">CSON010163 protein</fullName>
    </submittedName>
</protein>
<dbReference type="VEuPathDB" id="VectorBase:CSON010163"/>
<accession>A0A336LKQ9</accession>
<dbReference type="AlphaFoldDB" id="A0A336LKQ9"/>
<proteinExistence type="predicted"/>
<name>A0A336LKQ9_CULSO</name>
<evidence type="ECO:0000313" key="1">
    <source>
        <dbReference type="EMBL" id="SSX18622.1"/>
    </source>
</evidence>